<organism evidence="7">
    <name type="scientific">Mycobacterium xenopi 4042</name>
    <dbReference type="NCBI Taxonomy" id="1299334"/>
    <lineage>
        <taxon>Bacteria</taxon>
        <taxon>Bacillati</taxon>
        <taxon>Actinomycetota</taxon>
        <taxon>Actinomycetes</taxon>
        <taxon>Mycobacteriales</taxon>
        <taxon>Mycobacteriaceae</taxon>
        <taxon>Mycobacterium</taxon>
    </lineage>
</organism>
<keyword evidence="3" id="KW-0720">Serine protease</keyword>
<evidence type="ECO:0000256" key="3">
    <source>
        <dbReference type="ARBA" id="ARBA00022825"/>
    </source>
</evidence>
<dbReference type="GO" id="GO:0006508">
    <property type="term" value="P:proteolysis"/>
    <property type="evidence" value="ECO:0007669"/>
    <property type="project" value="UniProtKB-KW"/>
</dbReference>
<dbReference type="AlphaFoldDB" id="X7YK95"/>
<dbReference type="PROSITE" id="PS00138">
    <property type="entry name" value="SUBTILASE_SER"/>
    <property type="match status" value="1"/>
</dbReference>
<dbReference type="SUPFAM" id="SSF52743">
    <property type="entry name" value="Subtilisin-like"/>
    <property type="match status" value="1"/>
</dbReference>
<dbReference type="Gene3D" id="3.40.50.200">
    <property type="entry name" value="Peptidase S8/S53 domain"/>
    <property type="match status" value="1"/>
</dbReference>
<proteinExistence type="inferred from homology"/>
<comment type="caution">
    <text evidence="4">Lacks conserved residue(s) required for the propagation of feature annotation.</text>
</comment>
<sequence length="174" mass="17352">MGRCCSPGEAVTSLGTVGDGVVNCVAAQNGPMPLSGTSYSAPVVSGLAALIRARFPALTARQVVKRIEATAHHPPGGWNPLVGNGVIDVVAAVSTDAPPTTTTSRPREPSATISPPAASPRPNRAAKGIALTGATICFLVLAAAVSTGAVAARLPRPRTQSGASSGGHDDVTRD</sequence>
<dbReference type="GO" id="GO:0004252">
    <property type="term" value="F:serine-type endopeptidase activity"/>
    <property type="evidence" value="ECO:0007669"/>
    <property type="project" value="InterPro"/>
</dbReference>
<comment type="caution">
    <text evidence="7">The sequence shown here is derived from an EMBL/GenBank/DDBJ whole genome shotgun (WGS) entry which is preliminary data.</text>
</comment>
<evidence type="ECO:0000256" key="5">
    <source>
        <dbReference type="SAM" id="MobiDB-lite"/>
    </source>
</evidence>
<dbReference type="PROSITE" id="PS51892">
    <property type="entry name" value="SUBTILASE"/>
    <property type="match status" value="1"/>
</dbReference>
<feature type="region of interest" description="Disordered" evidence="5">
    <location>
        <begin position="96"/>
        <end position="124"/>
    </location>
</feature>
<keyword evidence="2" id="KW-0378">Hydrolase</keyword>
<dbReference type="InterPro" id="IPR000209">
    <property type="entry name" value="Peptidase_S8/S53_dom"/>
</dbReference>
<keyword evidence="1" id="KW-0645">Protease</keyword>
<dbReference type="PATRIC" id="fig|1299334.3.peg.10199"/>
<accession>X7YK95</accession>
<name>X7YK95_MYCXE</name>
<dbReference type="EMBL" id="JAOB01000093">
    <property type="protein sequence ID" value="EUA06948.1"/>
    <property type="molecule type" value="Genomic_DNA"/>
</dbReference>
<comment type="similarity">
    <text evidence="4">Belongs to the peptidase S8 family.</text>
</comment>
<evidence type="ECO:0000256" key="1">
    <source>
        <dbReference type="ARBA" id="ARBA00022670"/>
    </source>
</evidence>
<evidence type="ECO:0000259" key="6">
    <source>
        <dbReference type="Pfam" id="PF00082"/>
    </source>
</evidence>
<feature type="region of interest" description="Disordered" evidence="5">
    <location>
        <begin position="154"/>
        <end position="174"/>
    </location>
</feature>
<dbReference type="Pfam" id="PF00082">
    <property type="entry name" value="Peptidase_S8"/>
    <property type="match status" value="1"/>
</dbReference>
<dbReference type="InterPro" id="IPR023828">
    <property type="entry name" value="Peptidase_S8_Ser-AS"/>
</dbReference>
<evidence type="ECO:0000256" key="2">
    <source>
        <dbReference type="ARBA" id="ARBA00022801"/>
    </source>
</evidence>
<evidence type="ECO:0000313" key="7">
    <source>
        <dbReference type="EMBL" id="EUA06948.1"/>
    </source>
</evidence>
<protein>
    <submittedName>
        <fullName evidence="7">Subtilase family protein</fullName>
    </submittedName>
</protein>
<gene>
    <name evidence="7" type="ORF">I553_0617</name>
</gene>
<feature type="domain" description="Peptidase S8/S53" evidence="6">
    <location>
        <begin position="27"/>
        <end position="85"/>
    </location>
</feature>
<dbReference type="InterPro" id="IPR036852">
    <property type="entry name" value="Peptidase_S8/S53_dom_sf"/>
</dbReference>
<reference evidence="7" key="1">
    <citation type="submission" date="2014-01" db="EMBL/GenBank/DDBJ databases">
        <authorList>
            <person name="Brown-Elliot B."/>
            <person name="Wallace R."/>
            <person name="Lenaerts A."/>
            <person name="Ordway D."/>
            <person name="DeGroote M.A."/>
            <person name="Parker T."/>
            <person name="Sizemore C."/>
            <person name="Tallon L.J."/>
            <person name="Sadzewicz L.K."/>
            <person name="Sengamalay N."/>
            <person name="Fraser C.M."/>
            <person name="Hine E."/>
            <person name="Shefchek K.A."/>
            <person name="Das S.P."/>
            <person name="Tettelin H."/>
        </authorList>
    </citation>
    <scope>NUCLEOTIDE SEQUENCE [LARGE SCALE GENOMIC DNA]</scope>
    <source>
        <strain evidence="7">4042</strain>
    </source>
</reference>
<evidence type="ECO:0000256" key="4">
    <source>
        <dbReference type="PROSITE-ProRule" id="PRU01240"/>
    </source>
</evidence>